<organism evidence="3 4">
    <name type="scientific">Paenibacillus agri</name>
    <dbReference type="NCBI Taxonomy" id="2744309"/>
    <lineage>
        <taxon>Bacteria</taxon>
        <taxon>Bacillati</taxon>
        <taxon>Bacillota</taxon>
        <taxon>Bacilli</taxon>
        <taxon>Bacillales</taxon>
        <taxon>Paenibacillaceae</taxon>
        <taxon>Paenibacillus</taxon>
    </lineage>
</organism>
<name>A0A850ELP6_9BACL</name>
<comment type="caution">
    <text evidence="3">The sequence shown here is derived from an EMBL/GenBank/DDBJ whole genome shotgun (WGS) entry which is preliminary data.</text>
</comment>
<dbReference type="AlphaFoldDB" id="A0A850ELP6"/>
<evidence type="ECO:0000259" key="2">
    <source>
        <dbReference type="Pfam" id="PF08327"/>
    </source>
</evidence>
<dbReference type="InterPro" id="IPR013538">
    <property type="entry name" value="ASHA1/2-like_C"/>
</dbReference>
<dbReference type="Pfam" id="PF08327">
    <property type="entry name" value="AHSA1"/>
    <property type="match status" value="1"/>
</dbReference>
<comment type="similarity">
    <text evidence="1">Belongs to the AHA1 family.</text>
</comment>
<dbReference type="Proteomes" id="UP000564806">
    <property type="component" value="Unassembled WGS sequence"/>
</dbReference>
<proteinExistence type="inferred from homology"/>
<protein>
    <submittedName>
        <fullName evidence="3">SRPBCC domain-containing protein</fullName>
    </submittedName>
</protein>
<feature type="domain" description="Activator of Hsp90 ATPase homologue 1/2-like C-terminal" evidence="2">
    <location>
        <begin position="18"/>
        <end position="145"/>
    </location>
</feature>
<dbReference type="InterPro" id="IPR023393">
    <property type="entry name" value="START-like_dom_sf"/>
</dbReference>
<reference evidence="3" key="1">
    <citation type="submission" date="2020-06" db="EMBL/GenBank/DDBJ databases">
        <title>Paenibacillus sp. nov., isolated from soil.</title>
        <authorList>
            <person name="Seo Y.L."/>
        </authorList>
    </citation>
    <scope>NUCLEOTIDE SEQUENCE [LARGE SCALE GENOMIC DNA]</scope>
    <source>
        <strain evidence="3">JW14</strain>
    </source>
</reference>
<evidence type="ECO:0000256" key="1">
    <source>
        <dbReference type="ARBA" id="ARBA00006817"/>
    </source>
</evidence>
<evidence type="ECO:0000313" key="4">
    <source>
        <dbReference type="Proteomes" id="UP000564806"/>
    </source>
</evidence>
<accession>A0A850ELP6</accession>
<dbReference type="Gene3D" id="3.30.530.20">
    <property type="match status" value="1"/>
</dbReference>
<evidence type="ECO:0000313" key="3">
    <source>
        <dbReference type="EMBL" id="NUU60427.1"/>
    </source>
</evidence>
<sequence>MITMLNGKYVLTLQHVYNASKERVFMAWTKKEQLEKWWGLVGFTTTIEQMDVAVGGKYRFHMQAPNDGMVFTLEGRYVEIVQNEKLSFTWKWLNEGDEAEETLVTIDFVEQDNKTELVITHSAFSKMNVVKRHHNNWNNALENGLLNYVN</sequence>
<keyword evidence="4" id="KW-1185">Reference proteome</keyword>
<dbReference type="CDD" id="cd07814">
    <property type="entry name" value="SRPBCC_CalC_Aha1-like"/>
    <property type="match status" value="1"/>
</dbReference>
<gene>
    <name evidence="3" type="ORF">HPT30_08740</name>
</gene>
<dbReference type="SUPFAM" id="SSF55961">
    <property type="entry name" value="Bet v1-like"/>
    <property type="match status" value="1"/>
</dbReference>
<dbReference type="EMBL" id="JABWCS010000201">
    <property type="protein sequence ID" value="NUU60427.1"/>
    <property type="molecule type" value="Genomic_DNA"/>
</dbReference>
<dbReference type="RefSeq" id="WP_175371019.1">
    <property type="nucleotide sequence ID" value="NZ_JABWCS010000201.1"/>
</dbReference>